<dbReference type="Pfam" id="PF02854">
    <property type="entry name" value="MIF4G"/>
    <property type="match status" value="1"/>
</dbReference>
<feature type="domain" description="MIF4G" evidence="1">
    <location>
        <begin position="15"/>
        <end position="169"/>
    </location>
</feature>
<protein>
    <submittedName>
        <fullName evidence="2">Nucleolar MIF4G domain-containing protein 1</fullName>
    </submittedName>
</protein>
<dbReference type="EMBL" id="WVUK01000054">
    <property type="protein sequence ID" value="KAF7493925.1"/>
    <property type="molecule type" value="Genomic_DNA"/>
</dbReference>
<dbReference type="EnsemblMetazoa" id="SSS_5497s_mrna">
    <property type="protein sequence ID" value="KAF7493925.1"/>
    <property type="gene ID" value="SSS_5497"/>
</dbReference>
<accession>A0A834RCJ4</accession>
<dbReference type="PANTHER" id="PTHR18034:SF4">
    <property type="entry name" value="NUCLEOLAR MIF4G DOMAIN-CONTAINING PROTEIN 1"/>
    <property type="match status" value="1"/>
</dbReference>
<evidence type="ECO:0000313" key="3">
    <source>
        <dbReference type="EnsemblMetazoa" id="KAF7493925.1"/>
    </source>
</evidence>
<name>A0A834RCJ4_SARSC</name>
<reference evidence="2" key="2">
    <citation type="submission" date="2020-01" db="EMBL/GenBank/DDBJ databases">
        <authorList>
            <person name="Korhonen P.K.K."/>
            <person name="Guangxu M.G."/>
            <person name="Wang T.W."/>
            <person name="Stroehlein A.J.S."/>
            <person name="Young N.D."/>
            <person name="Ang C.-S.A."/>
            <person name="Fernando D.W.F."/>
            <person name="Lu H.L."/>
            <person name="Taylor S.T."/>
            <person name="Ehtesham M.E.M."/>
            <person name="Najaraj S.H.N."/>
            <person name="Harsha G.H.G."/>
            <person name="Madugundu A.M."/>
            <person name="Renuse S.R."/>
            <person name="Holt D.H."/>
            <person name="Pandey A.P."/>
            <person name="Papenfuss A.P."/>
            <person name="Gasser R.B.G."/>
            <person name="Fischer K.F."/>
        </authorList>
    </citation>
    <scope>NUCLEOTIDE SEQUENCE</scope>
    <source>
        <strain evidence="2">SSS_KF_BRIS2020</strain>
    </source>
</reference>
<dbReference type="Gene3D" id="1.25.40.180">
    <property type="match status" value="1"/>
</dbReference>
<evidence type="ECO:0000259" key="1">
    <source>
        <dbReference type="Pfam" id="PF02854"/>
    </source>
</evidence>
<evidence type="ECO:0000313" key="4">
    <source>
        <dbReference type="Proteomes" id="UP000070412"/>
    </source>
</evidence>
<evidence type="ECO:0000313" key="2">
    <source>
        <dbReference type="EMBL" id="KAF7493925.1"/>
    </source>
</evidence>
<dbReference type="GO" id="GO:0042274">
    <property type="term" value="P:ribosomal small subunit biogenesis"/>
    <property type="evidence" value="ECO:0007669"/>
    <property type="project" value="TreeGrafter"/>
</dbReference>
<dbReference type="AlphaFoldDB" id="A0A834RCJ4"/>
<reference evidence="4" key="1">
    <citation type="journal article" date="2020" name="PLoS Negl. Trop. Dis.">
        <title>High-quality nuclear genome for Sarcoptes scabiei-A critical resource for a neglected parasite.</title>
        <authorList>
            <person name="Korhonen P.K."/>
            <person name="Gasser R.B."/>
            <person name="Ma G."/>
            <person name="Wang T."/>
            <person name="Stroehlein A.J."/>
            <person name="Young N.D."/>
            <person name="Ang C.S."/>
            <person name="Fernando D.D."/>
            <person name="Lu H.C."/>
            <person name="Taylor S."/>
            <person name="Reynolds S.L."/>
            <person name="Mofiz E."/>
            <person name="Najaraj S.H."/>
            <person name="Gowda H."/>
            <person name="Madugundu A."/>
            <person name="Renuse S."/>
            <person name="Holt D."/>
            <person name="Pandey A."/>
            <person name="Papenfuss A.T."/>
            <person name="Fischer K."/>
        </authorList>
    </citation>
    <scope>NUCLEOTIDE SEQUENCE [LARGE SCALE GENOMIC DNA]</scope>
</reference>
<keyword evidence="4" id="KW-1185">Reference proteome</keyword>
<dbReference type="InterPro" id="IPR003890">
    <property type="entry name" value="MIF4G-like_typ-3"/>
</dbReference>
<gene>
    <name evidence="2" type="ORF">SSS_5497</name>
</gene>
<dbReference type="OrthoDB" id="10260961at2759"/>
<organism evidence="2">
    <name type="scientific">Sarcoptes scabiei</name>
    <name type="common">Itch mite</name>
    <name type="synonym">Acarus scabiei</name>
    <dbReference type="NCBI Taxonomy" id="52283"/>
    <lineage>
        <taxon>Eukaryota</taxon>
        <taxon>Metazoa</taxon>
        <taxon>Ecdysozoa</taxon>
        <taxon>Arthropoda</taxon>
        <taxon>Chelicerata</taxon>
        <taxon>Arachnida</taxon>
        <taxon>Acari</taxon>
        <taxon>Acariformes</taxon>
        <taxon>Sarcoptiformes</taxon>
        <taxon>Astigmata</taxon>
        <taxon>Psoroptidia</taxon>
        <taxon>Sarcoptoidea</taxon>
        <taxon>Sarcoptidae</taxon>
        <taxon>Sarcoptinae</taxon>
        <taxon>Sarcoptes</taxon>
    </lineage>
</organism>
<dbReference type="Proteomes" id="UP000070412">
    <property type="component" value="Unassembled WGS sequence"/>
</dbReference>
<dbReference type="InterPro" id="IPR016024">
    <property type="entry name" value="ARM-type_fold"/>
</dbReference>
<dbReference type="GO" id="GO:0005730">
    <property type="term" value="C:nucleolus"/>
    <property type="evidence" value="ECO:0007669"/>
    <property type="project" value="TreeGrafter"/>
</dbReference>
<dbReference type="InterPro" id="IPR050781">
    <property type="entry name" value="CWC22_splicing_factor"/>
</dbReference>
<reference evidence="3" key="3">
    <citation type="submission" date="2022-06" db="UniProtKB">
        <authorList>
            <consortium name="EnsemblMetazoa"/>
        </authorList>
    </citation>
    <scope>IDENTIFICATION</scope>
</reference>
<sequence length="339" mass="38940">MINKGIMNCIDNIIINNEEKISSKLLAEIALLITVLYQEENEEIGGFFLHSIISRFDEVFRNHSDWSQTKKLDNVVGLILNLYVTGLIESSLIYEIIDKFIDKFDQDQKSIEMIDLILKNCGFLLRKDDPSKMCLLIKAIQKRKDSIENVSGTKIRFILENLTLIKNNNSSKFSQQNSSIVLENLIANTLRSIIKKNRVQCLAGRYSAILKTPHWYSYTGELEPSETSIVNDRTTGKTRIQDNQLVDTMIVSETQQTDLDRLCHRLRINAPLRKELLKALIVSNNYVEAAGKMISIARNNHRRSSMSYCMLRSMRANIIDSMIIFLFISLTSIENIRLL</sequence>
<dbReference type="GO" id="GO:0003723">
    <property type="term" value="F:RNA binding"/>
    <property type="evidence" value="ECO:0007669"/>
    <property type="project" value="InterPro"/>
</dbReference>
<dbReference type="SUPFAM" id="SSF48371">
    <property type="entry name" value="ARM repeat"/>
    <property type="match status" value="1"/>
</dbReference>
<proteinExistence type="predicted"/>
<dbReference type="PANTHER" id="PTHR18034">
    <property type="entry name" value="CELL CYCLE CONTROL PROTEIN CWF22-RELATED"/>
    <property type="match status" value="1"/>
</dbReference>